<reference evidence="3" key="1">
    <citation type="submission" date="2016-02" db="EMBL/GenBank/DDBJ databases">
        <authorList>
            <person name="Shin S.-K."/>
            <person name="Yi H."/>
            <person name="Kim E."/>
        </authorList>
    </citation>
    <scope>NUCLEOTIDE SEQUENCE [LARGE SCALE GENOMIC DNA]</scope>
    <source>
        <strain evidence="3">LPB0003</strain>
    </source>
</reference>
<dbReference type="Proteomes" id="UP000092584">
    <property type="component" value="Unassembled WGS sequence"/>
</dbReference>
<sequence>MKKSIFMIAIFAITMFSSTEMLAQNFPKIDVSPMDAASFPENWRDSNKLVKVIYSRPQLKGRTLDKLAPKDKVWRTGANEAAEITFYKDVTFGDKAVKAGTYTLFTIPTDSDWTFILSNQKNVWGSYFYDKAEDVVRVTGKVTKSKDSIEAFSIVFEGEEESATMHLGWGSTIVSVPVKG</sequence>
<name>A0A1B8TR12_9FLAO</name>
<organism evidence="2 3">
    <name type="scientific">Polaribacter vadi</name>
    <dbReference type="NCBI Taxonomy" id="1774273"/>
    <lineage>
        <taxon>Bacteria</taxon>
        <taxon>Pseudomonadati</taxon>
        <taxon>Bacteroidota</taxon>
        <taxon>Flavobacteriia</taxon>
        <taxon>Flavobacteriales</taxon>
        <taxon>Flavobacteriaceae</taxon>
    </lineage>
</organism>
<dbReference type="STRING" id="1774273.LPB03_14540"/>
<dbReference type="EMBL" id="LSFM01000025">
    <property type="protein sequence ID" value="OBY62039.1"/>
    <property type="molecule type" value="Genomic_DNA"/>
</dbReference>
<dbReference type="KEGG" id="pob:LPB03_14540"/>
<gene>
    <name evidence="2" type="ORF">LPB3_14765</name>
</gene>
<dbReference type="AlphaFoldDB" id="A0A1B8TR12"/>
<evidence type="ECO:0000313" key="2">
    <source>
        <dbReference type="EMBL" id="OBY62039.1"/>
    </source>
</evidence>
<evidence type="ECO:0000313" key="3">
    <source>
        <dbReference type="Proteomes" id="UP000092584"/>
    </source>
</evidence>
<keyword evidence="1" id="KW-0732">Signal</keyword>
<feature type="signal peptide" evidence="1">
    <location>
        <begin position="1"/>
        <end position="23"/>
    </location>
</feature>
<comment type="caution">
    <text evidence="2">The sequence shown here is derived from an EMBL/GenBank/DDBJ whole genome shotgun (WGS) entry which is preliminary data.</text>
</comment>
<dbReference type="Pfam" id="PF11138">
    <property type="entry name" value="DUF2911"/>
    <property type="match status" value="1"/>
</dbReference>
<proteinExistence type="predicted"/>
<protein>
    <submittedName>
        <fullName evidence="2">Asparagine synthetase B</fullName>
    </submittedName>
</protein>
<dbReference type="InterPro" id="IPR021314">
    <property type="entry name" value="DUF2911"/>
</dbReference>
<evidence type="ECO:0000256" key="1">
    <source>
        <dbReference type="SAM" id="SignalP"/>
    </source>
</evidence>
<accession>A0A1B8TR12</accession>
<feature type="chain" id="PRO_5008615441" evidence="1">
    <location>
        <begin position="24"/>
        <end position="180"/>
    </location>
</feature>
<dbReference type="OrthoDB" id="187854at2"/>
<dbReference type="RefSeq" id="WP_065320394.1">
    <property type="nucleotide sequence ID" value="NZ_CAXBLX010000004.1"/>
</dbReference>
<keyword evidence="3" id="KW-1185">Reference proteome</keyword>